<accession>I4H4U1</accession>
<reference evidence="1 2" key="1">
    <citation type="submission" date="2012-04" db="EMBL/GenBank/DDBJ databases">
        <authorList>
            <person name="Genoscope - CEA"/>
        </authorList>
    </citation>
    <scope>NUCLEOTIDE SEQUENCE [LARGE SCALE GENOMIC DNA]</scope>
    <source>
        <strain evidence="1 2">9807</strain>
    </source>
</reference>
<name>I4H4U1_MICAE</name>
<gene>
    <name evidence="1" type="ORF">MICAF_2420007</name>
</gene>
<comment type="caution">
    <text evidence="1">The sequence shown here is derived from an EMBL/GenBank/DDBJ whole genome shotgun (WGS) entry which is preliminary data.</text>
</comment>
<protein>
    <submittedName>
        <fullName evidence="1">Uncharacterized protein</fullName>
    </submittedName>
</protein>
<organism evidence="1 2">
    <name type="scientific">Microcystis aeruginosa PCC 9807</name>
    <dbReference type="NCBI Taxonomy" id="1160283"/>
    <lineage>
        <taxon>Bacteria</taxon>
        <taxon>Bacillati</taxon>
        <taxon>Cyanobacteriota</taxon>
        <taxon>Cyanophyceae</taxon>
        <taxon>Oscillatoriophycideae</taxon>
        <taxon>Chroococcales</taxon>
        <taxon>Microcystaceae</taxon>
        <taxon>Microcystis</taxon>
    </lineage>
</organism>
<dbReference type="EMBL" id="CAIM01000160">
    <property type="protein sequence ID" value="CCI17065.1"/>
    <property type="molecule type" value="Genomic_DNA"/>
</dbReference>
<sequence length="40" mass="4679">MKKNLIIFPQKLFYNGTRVDNASKLKTFAIYRLKATKSMV</sequence>
<proteinExistence type="predicted"/>
<evidence type="ECO:0000313" key="2">
    <source>
        <dbReference type="Proteomes" id="UP000003613"/>
    </source>
</evidence>
<dbReference type="AlphaFoldDB" id="I4H4U1"/>
<dbReference type="Proteomes" id="UP000003613">
    <property type="component" value="Unassembled WGS sequence"/>
</dbReference>
<dbReference type="HOGENOM" id="CLU_3292437_0_0_3"/>
<evidence type="ECO:0000313" key="1">
    <source>
        <dbReference type="EMBL" id="CCI17065.1"/>
    </source>
</evidence>